<reference evidence="1 2" key="1">
    <citation type="submission" date="2019-10" db="EMBL/GenBank/DDBJ databases">
        <title>Pseudoalteromonas rubra S4059.</title>
        <authorList>
            <person name="Paulsen S."/>
            <person name="Wang X."/>
        </authorList>
    </citation>
    <scope>NUCLEOTIDE SEQUENCE [LARGE SCALE GENOMIC DNA]</scope>
    <source>
        <strain evidence="1 2">S4059</strain>
    </source>
</reference>
<proteinExistence type="predicted"/>
<organism evidence="1 2">
    <name type="scientific">Pseudoalteromonas rubra</name>
    <dbReference type="NCBI Taxonomy" id="43658"/>
    <lineage>
        <taxon>Bacteria</taxon>
        <taxon>Pseudomonadati</taxon>
        <taxon>Pseudomonadota</taxon>
        <taxon>Gammaproteobacteria</taxon>
        <taxon>Alteromonadales</taxon>
        <taxon>Pseudoalteromonadaceae</taxon>
        <taxon>Pseudoalteromonas</taxon>
    </lineage>
</organism>
<dbReference type="AlphaFoldDB" id="A0A5S3UXW3"/>
<gene>
    <name evidence="1" type="ORF">CWC22_010110</name>
</gene>
<accession>A0A5S3UXW3</accession>
<evidence type="ECO:0000313" key="1">
    <source>
        <dbReference type="EMBL" id="QPB83325.1"/>
    </source>
</evidence>
<protein>
    <submittedName>
        <fullName evidence="1">Uncharacterized protein</fullName>
    </submittedName>
</protein>
<dbReference type="RefSeq" id="WP_138538188.1">
    <property type="nucleotide sequence ID" value="NZ_CP045429.1"/>
</dbReference>
<sequence length="104" mass="11636">MQIFLALVILSISSASYADTLVTAEYEATVTRLCEDTDVVCDNVVLNLIHNFKGEKLRLGGKTRHKNCLSPDVECTFIGYEFEGKQLVYMLLPDGMFQIINQDG</sequence>
<dbReference type="Proteomes" id="UP000305729">
    <property type="component" value="Chromosome 1"/>
</dbReference>
<evidence type="ECO:0000313" key="2">
    <source>
        <dbReference type="Proteomes" id="UP000305729"/>
    </source>
</evidence>
<dbReference type="EMBL" id="CP045429">
    <property type="protein sequence ID" value="QPB83325.1"/>
    <property type="molecule type" value="Genomic_DNA"/>
</dbReference>
<name>A0A5S3UXW3_9GAMM</name>